<dbReference type="EMBL" id="JANBOH010000010">
    <property type="protein sequence ID" value="KAJ1648177.1"/>
    <property type="molecule type" value="Genomic_DNA"/>
</dbReference>
<comment type="catalytic activity">
    <reaction evidence="1">
        <text>Hydrolysis of terminal, non-reducing alpha-D-galactose residues in alpha-D-galactosides, including galactose oligosaccharides, galactomannans and galactolipids.</text>
        <dbReference type="EC" id="3.2.1.22"/>
    </reaction>
</comment>
<dbReference type="Gene3D" id="3.20.20.70">
    <property type="entry name" value="Aldolase class I"/>
    <property type="match status" value="1"/>
</dbReference>
<comment type="catalytic activity">
    <reaction evidence="4">
        <text>alpha-D-galactosyl-(1-&gt;3)-1D-myo-inositol + sucrose = raffinose + myo-inositol</text>
        <dbReference type="Rhea" id="RHEA:20161"/>
        <dbReference type="ChEBI" id="CHEBI:16634"/>
        <dbReference type="ChEBI" id="CHEBI:17268"/>
        <dbReference type="ChEBI" id="CHEBI:17505"/>
        <dbReference type="ChEBI" id="CHEBI:17992"/>
        <dbReference type="EC" id="2.4.1.82"/>
    </reaction>
</comment>
<name>A0A9W7XQ88_9FUNG</name>
<dbReference type="GO" id="GO:0004557">
    <property type="term" value="F:alpha-galactosidase activity"/>
    <property type="evidence" value="ECO:0007669"/>
    <property type="project" value="UniProtKB-EC"/>
</dbReference>
<comment type="caution">
    <text evidence="5">The sequence shown here is derived from an EMBL/GenBank/DDBJ whole genome shotgun (WGS) entry which is preliminary data.</text>
</comment>
<evidence type="ECO:0000313" key="5">
    <source>
        <dbReference type="EMBL" id="KAJ1648177.1"/>
    </source>
</evidence>
<comment type="similarity">
    <text evidence="2">Belongs to the glycosyl hydrolases 36 family.</text>
</comment>
<keyword evidence="6" id="KW-1185">Reference proteome</keyword>
<protein>
    <recommendedName>
        <fullName evidence="7">Alpha-galactosidase</fullName>
    </recommendedName>
</protein>
<dbReference type="Pfam" id="PF05691">
    <property type="entry name" value="Raffinose_syn"/>
    <property type="match status" value="1"/>
</dbReference>
<dbReference type="GO" id="GO:0047274">
    <property type="term" value="F:galactinol-sucrose galactosyltransferase activity"/>
    <property type="evidence" value="ECO:0007669"/>
    <property type="project" value="UniProtKB-EC"/>
</dbReference>
<reference evidence="5" key="1">
    <citation type="submission" date="2022-07" db="EMBL/GenBank/DDBJ databases">
        <title>Phylogenomic reconstructions and comparative analyses of Kickxellomycotina fungi.</title>
        <authorList>
            <person name="Reynolds N.K."/>
            <person name="Stajich J.E."/>
            <person name="Barry K."/>
            <person name="Grigoriev I.V."/>
            <person name="Crous P."/>
            <person name="Smith M.E."/>
        </authorList>
    </citation>
    <scope>NUCLEOTIDE SEQUENCE</scope>
    <source>
        <strain evidence="5">NBRC 105413</strain>
    </source>
</reference>
<dbReference type="InterPro" id="IPR017853">
    <property type="entry name" value="GH"/>
</dbReference>
<dbReference type="Proteomes" id="UP001145021">
    <property type="component" value="Unassembled WGS sequence"/>
</dbReference>
<evidence type="ECO:0000256" key="1">
    <source>
        <dbReference type="ARBA" id="ARBA00001255"/>
    </source>
</evidence>
<sequence>MAQQVHIFPPLGVLTQVREPVMSFRVYFVLDRNVVIDGNALLVQSAEVWSNIFNGEWKSIALHTEDMIAKQEHETLDFELAFIDKTQVAGQNSSIQRFGLDLPISDSMQKLFEFTVRWQDSSSSTWHWAGGVGQNAQVSLACIGAADPCRRKKPLLPSFWRQRLRSIFHPAEPPKDDDDHHHHYPSPVAVADSWHMSLVGASCLFKSSSEANTSSTSTASAQTQIKAQSDRVISLGRLSSVQQYLAFVRKDPFWIIPHAGNSIIDTGTMDIVLLLVELDLGTYVALMPFVRSSDTNCVAVLRSYPNNGLLQIATSSPISSGSVRVAAAINARPNDAVEELFLRIQQCIPSRTVVPSLQRPSVQSKHSDAVPDTLLEAHMGYCTWNAFYQQVSHQSVVRTIRAMRDTSIKDKSPFPAWAAIDDGWQSVSSYDGFGKLCDIFANSEKFPGQLKQTTNELKDLGIRRIGVWHALWGYWGGIDPQGPLAKRYKIEKYHRMRSPVAEECDVWLIASSSIQKFYSDFYSWLGSQGISFVKVDYQAAFETLQGYSEGKVSEMYNAYLNAAEQAAYDHLGPGSVIHCMAQSPHIIMRALQQLKKEDDVLQNAYSSCFAERSLFRNSDDYFPNVSSSHAWHIYCNMANTVWSRFLRKQYVADWDMFQPSRQGCHIHAVSRVLSGGPVYITGDQKDCESQRLSLYVGNAGLITAVEPPMLDVQSLFMDMTVAPRFLIATTCLPDAEAVSISVFNTTANALISPISLARVYADRSADICESAQQMAQPGYYMTGNSNTKIKITNDNIINSNSSNNNNSGGAGGNSDYFALYQQSTNHVLMVPKLPAKIAIALQPLGCDLISVFRMTAIRSGDRSTVLYAACLGDTSRFVSASVVERSVYGVLPRPSSIGSNSSLSSNYTPPASPSIYSSRQWNIRARVAYQPTAVAFALLAFETTLLARKHPSITVSSIRVSGYDISDSCYWFCKSTGILTIDTSPISEMTSISSITITLTF</sequence>
<keyword evidence="3" id="KW-0119">Carbohydrate metabolism</keyword>
<proteinExistence type="inferred from homology"/>
<gene>
    <name evidence="5" type="ORF">LPJ64_000537</name>
</gene>
<dbReference type="PANTHER" id="PTHR31268">
    <property type="match status" value="1"/>
</dbReference>
<dbReference type="AlphaFoldDB" id="A0A9W7XQ88"/>
<evidence type="ECO:0000256" key="3">
    <source>
        <dbReference type="ARBA" id="ARBA00023277"/>
    </source>
</evidence>
<evidence type="ECO:0000256" key="4">
    <source>
        <dbReference type="ARBA" id="ARBA00049426"/>
    </source>
</evidence>
<evidence type="ECO:0008006" key="7">
    <source>
        <dbReference type="Google" id="ProtNLM"/>
    </source>
</evidence>
<dbReference type="InterPro" id="IPR008811">
    <property type="entry name" value="Glycosyl_hydrolases_36"/>
</dbReference>
<evidence type="ECO:0000313" key="6">
    <source>
        <dbReference type="Proteomes" id="UP001145021"/>
    </source>
</evidence>
<dbReference type="SUPFAM" id="SSF51445">
    <property type="entry name" value="(Trans)glycosidases"/>
    <property type="match status" value="1"/>
</dbReference>
<dbReference type="PANTHER" id="PTHR31268:SF32">
    <property type="entry name" value="GALACTINOL--SUCROSE GALACTOSYLTRANSFERASE 2-RELATED"/>
    <property type="match status" value="1"/>
</dbReference>
<accession>A0A9W7XQ88</accession>
<organism evidence="5 6">
    <name type="scientific">Coemansia asiatica</name>
    <dbReference type="NCBI Taxonomy" id="1052880"/>
    <lineage>
        <taxon>Eukaryota</taxon>
        <taxon>Fungi</taxon>
        <taxon>Fungi incertae sedis</taxon>
        <taxon>Zoopagomycota</taxon>
        <taxon>Kickxellomycotina</taxon>
        <taxon>Kickxellomycetes</taxon>
        <taxon>Kickxellales</taxon>
        <taxon>Kickxellaceae</taxon>
        <taxon>Coemansia</taxon>
    </lineage>
</organism>
<dbReference type="InterPro" id="IPR013785">
    <property type="entry name" value="Aldolase_TIM"/>
</dbReference>
<evidence type="ECO:0000256" key="2">
    <source>
        <dbReference type="ARBA" id="ARBA00007240"/>
    </source>
</evidence>